<dbReference type="EMBL" id="FWZU01000003">
    <property type="protein sequence ID" value="SMF17567.1"/>
    <property type="molecule type" value="Genomic_DNA"/>
</dbReference>
<gene>
    <name evidence="2" type="ORF">SAMN06295933_2031</name>
</gene>
<sequence>MCAALIGGMDRLKQNYITSAKKKGVKLKVFTGKENKVSAMLGSADHVIIFTNQISHAAKIDIVKYTKANNIPLHMFHSCGVSTLKNCLEKL</sequence>
<evidence type="ECO:0008006" key="4">
    <source>
        <dbReference type="Google" id="ProtNLM"/>
    </source>
</evidence>
<accession>A0A1X7DLH6</accession>
<dbReference type="OrthoDB" id="5396775at2"/>
<evidence type="ECO:0000256" key="1">
    <source>
        <dbReference type="ARBA" id="ARBA00007189"/>
    </source>
</evidence>
<dbReference type="RefSeq" id="WP_085101780.1">
    <property type="nucleotide sequence ID" value="NZ_FWZU01000003.1"/>
</dbReference>
<comment type="similarity">
    <text evidence="1">Belongs to the UPF0751 family.</text>
</comment>
<reference evidence="3" key="1">
    <citation type="submission" date="2017-04" db="EMBL/GenBank/DDBJ databases">
        <authorList>
            <person name="Varghese N."/>
            <person name="Submissions S."/>
        </authorList>
    </citation>
    <scope>NUCLEOTIDE SEQUENCE [LARGE SCALE GENOMIC DNA]</scope>
    <source>
        <strain evidence="3">K3S</strain>
    </source>
</reference>
<dbReference type="STRING" id="1519643.SAMN06295933_2031"/>
<keyword evidence="3" id="KW-1185">Reference proteome</keyword>
<dbReference type="Proteomes" id="UP000192906">
    <property type="component" value="Unassembled WGS sequence"/>
</dbReference>
<proteinExistence type="inferred from homology"/>
<organism evidence="2 3">
    <name type="scientific">Desulfovibrio gilichinskyi</name>
    <dbReference type="NCBI Taxonomy" id="1519643"/>
    <lineage>
        <taxon>Bacteria</taxon>
        <taxon>Pseudomonadati</taxon>
        <taxon>Thermodesulfobacteriota</taxon>
        <taxon>Desulfovibrionia</taxon>
        <taxon>Desulfovibrionales</taxon>
        <taxon>Desulfovibrionaceae</taxon>
        <taxon>Desulfovibrio</taxon>
    </lineage>
</organism>
<evidence type="ECO:0000313" key="2">
    <source>
        <dbReference type="EMBL" id="SMF17567.1"/>
    </source>
</evidence>
<dbReference type="InterPro" id="IPR016772">
    <property type="entry name" value="UCP020408"/>
</dbReference>
<protein>
    <recommendedName>
        <fullName evidence="4">DUF2325 domain-containing protein</fullName>
    </recommendedName>
</protein>
<dbReference type="AlphaFoldDB" id="A0A1X7DLH6"/>
<dbReference type="Pfam" id="PF10087">
    <property type="entry name" value="DUF2325"/>
    <property type="match status" value="1"/>
</dbReference>
<name>A0A1X7DLH6_9BACT</name>
<evidence type="ECO:0000313" key="3">
    <source>
        <dbReference type="Proteomes" id="UP000192906"/>
    </source>
</evidence>